<comment type="caution">
    <text evidence="1">The sequence shown here is derived from an EMBL/GenBank/DDBJ whole genome shotgun (WGS) entry which is preliminary data.</text>
</comment>
<dbReference type="AlphaFoldDB" id="A0A392VJ19"/>
<feature type="non-terminal residue" evidence="1">
    <location>
        <position position="50"/>
    </location>
</feature>
<sequence length="50" mass="5685">MKGKCLFTDYAKEKGKASEMYADIMAAWGNVLNSETEEEYADSVLTFREL</sequence>
<keyword evidence="2" id="KW-1185">Reference proteome</keyword>
<dbReference type="Proteomes" id="UP000265520">
    <property type="component" value="Unassembled WGS sequence"/>
</dbReference>
<name>A0A392VJ19_9FABA</name>
<proteinExistence type="predicted"/>
<reference evidence="1 2" key="1">
    <citation type="journal article" date="2018" name="Front. Plant Sci.">
        <title>Red Clover (Trifolium pratense) and Zigzag Clover (T. medium) - A Picture of Genomic Similarities and Differences.</title>
        <authorList>
            <person name="Dluhosova J."/>
            <person name="Istvanek J."/>
            <person name="Nedelnik J."/>
            <person name="Repkova J."/>
        </authorList>
    </citation>
    <scope>NUCLEOTIDE SEQUENCE [LARGE SCALE GENOMIC DNA]</scope>
    <source>
        <strain evidence="2">cv. 10/8</strain>
        <tissue evidence="1">Leaf</tissue>
    </source>
</reference>
<evidence type="ECO:0000313" key="1">
    <source>
        <dbReference type="EMBL" id="MCI87359.1"/>
    </source>
</evidence>
<dbReference type="EMBL" id="LXQA011164046">
    <property type="protein sequence ID" value="MCI87359.1"/>
    <property type="molecule type" value="Genomic_DNA"/>
</dbReference>
<accession>A0A392VJ19</accession>
<evidence type="ECO:0000313" key="2">
    <source>
        <dbReference type="Proteomes" id="UP000265520"/>
    </source>
</evidence>
<organism evidence="1 2">
    <name type="scientific">Trifolium medium</name>
    <dbReference type="NCBI Taxonomy" id="97028"/>
    <lineage>
        <taxon>Eukaryota</taxon>
        <taxon>Viridiplantae</taxon>
        <taxon>Streptophyta</taxon>
        <taxon>Embryophyta</taxon>
        <taxon>Tracheophyta</taxon>
        <taxon>Spermatophyta</taxon>
        <taxon>Magnoliopsida</taxon>
        <taxon>eudicotyledons</taxon>
        <taxon>Gunneridae</taxon>
        <taxon>Pentapetalae</taxon>
        <taxon>rosids</taxon>
        <taxon>fabids</taxon>
        <taxon>Fabales</taxon>
        <taxon>Fabaceae</taxon>
        <taxon>Papilionoideae</taxon>
        <taxon>50 kb inversion clade</taxon>
        <taxon>NPAAA clade</taxon>
        <taxon>Hologalegina</taxon>
        <taxon>IRL clade</taxon>
        <taxon>Trifolieae</taxon>
        <taxon>Trifolium</taxon>
    </lineage>
</organism>
<protein>
    <submittedName>
        <fullName evidence="1">Uncharacterized protein</fullName>
    </submittedName>
</protein>